<organism evidence="2 3">
    <name type="scientific">Comamonas faecalis</name>
    <dbReference type="NCBI Taxonomy" id="1387849"/>
    <lineage>
        <taxon>Bacteria</taxon>
        <taxon>Pseudomonadati</taxon>
        <taxon>Pseudomonadota</taxon>
        <taxon>Betaproteobacteria</taxon>
        <taxon>Burkholderiales</taxon>
        <taxon>Comamonadaceae</taxon>
        <taxon>Comamonas</taxon>
    </lineage>
</organism>
<reference evidence="3" key="1">
    <citation type="journal article" date="2019" name="Int. J. Syst. Evol. Microbiol.">
        <title>The Global Catalogue of Microorganisms (GCM) 10K type strain sequencing project: providing services to taxonomists for standard genome sequencing and annotation.</title>
        <authorList>
            <consortium name="The Broad Institute Genomics Platform"/>
            <consortium name="The Broad Institute Genome Sequencing Center for Infectious Disease"/>
            <person name="Wu L."/>
            <person name="Ma J."/>
        </authorList>
    </citation>
    <scope>NUCLEOTIDE SEQUENCE [LARGE SCALE GENOMIC DNA]</scope>
    <source>
        <strain evidence="3">JCM 17561</strain>
    </source>
</reference>
<dbReference type="Pfam" id="PF00583">
    <property type="entry name" value="Acetyltransf_1"/>
    <property type="match status" value="1"/>
</dbReference>
<evidence type="ECO:0000259" key="1">
    <source>
        <dbReference type="PROSITE" id="PS51186"/>
    </source>
</evidence>
<keyword evidence="3" id="KW-1185">Reference proteome</keyword>
<gene>
    <name evidence="2" type="ORF">GCM10022279_19920</name>
</gene>
<dbReference type="Proteomes" id="UP001501627">
    <property type="component" value="Unassembled WGS sequence"/>
</dbReference>
<evidence type="ECO:0000313" key="2">
    <source>
        <dbReference type="EMBL" id="GAA3996292.1"/>
    </source>
</evidence>
<sequence>MPITTNWLGASVPSVKTAPKGAHPAASRRPHKGLAMRSMFTPIRTLGESHRERIKQHLLQLSERDRYLRFGYLATDEQVNRYVRMLDFERDEVLGVFDDALQLVAIAHVAFIEEPGTEGCAEFGVSVHERARGKGHGARLFDRSVLLARNRGVGMMFIHALTENVAMLRIARNAGASVQHDGSESQAHLKLPVAGVDSRFGALVADQLGEAHYQLKKQARHFWRFLEQVQEIRQGVAQARQQSGQ</sequence>
<comment type="caution">
    <text evidence="2">The sequence shown here is derived from an EMBL/GenBank/DDBJ whole genome shotgun (WGS) entry which is preliminary data.</text>
</comment>
<dbReference type="InterPro" id="IPR000182">
    <property type="entry name" value="GNAT_dom"/>
</dbReference>
<proteinExistence type="predicted"/>
<dbReference type="CDD" id="cd04301">
    <property type="entry name" value="NAT_SF"/>
    <property type="match status" value="1"/>
</dbReference>
<dbReference type="EMBL" id="BAABBP010000016">
    <property type="protein sequence ID" value="GAA3996292.1"/>
    <property type="molecule type" value="Genomic_DNA"/>
</dbReference>
<dbReference type="Gene3D" id="3.40.630.30">
    <property type="match status" value="1"/>
</dbReference>
<protein>
    <submittedName>
        <fullName evidence="2">GNAT family N-acetyltransferase</fullName>
    </submittedName>
</protein>
<evidence type="ECO:0000313" key="3">
    <source>
        <dbReference type="Proteomes" id="UP001501627"/>
    </source>
</evidence>
<dbReference type="PROSITE" id="PS51186">
    <property type="entry name" value="GNAT"/>
    <property type="match status" value="1"/>
</dbReference>
<name>A0ABP7RED5_9BURK</name>
<feature type="domain" description="N-acetyltransferase" evidence="1">
    <location>
        <begin position="41"/>
        <end position="220"/>
    </location>
</feature>
<dbReference type="RefSeq" id="WP_103046204.1">
    <property type="nucleotide sequence ID" value="NZ_BAABBP010000016.1"/>
</dbReference>
<dbReference type="SUPFAM" id="SSF55729">
    <property type="entry name" value="Acyl-CoA N-acyltransferases (Nat)"/>
    <property type="match status" value="1"/>
</dbReference>
<accession>A0ABP7RED5</accession>
<dbReference type="InterPro" id="IPR016181">
    <property type="entry name" value="Acyl_CoA_acyltransferase"/>
</dbReference>